<dbReference type="GO" id="GO:0005975">
    <property type="term" value="P:carbohydrate metabolic process"/>
    <property type="evidence" value="ECO:0007669"/>
    <property type="project" value="InterPro"/>
</dbReference>
<proteinExistence type="predicted"/>
<dbReference type="InterPro" id="IPR008928">
    <property type="entry name" value="6-hairpin_glycosidase_sf"/>
</dbReference>
<dbReference type="EMBL" id="JACIFO010000002">
    <property type="protein sequence ID" value="MBB4118411.1"/>
    <property type="molecule type" value="Genomic_DNA"/>
</dbReference>
<evidence type="ECO:0000313" key="1">
    <source>
        <dbReference type="EMBL" id="MBB4118411.1"/>
    </source>
</evidence>
<name>A0A840EMW5_9FLAO</name>
<sequence>MQNTTAKKSFLKLKLFCESQDFKGWDPYDGLNSKLFNKTPFLKKSRFARLAWIQLFKRLPVNLRPITGVDKTHNPKGLGLFLIGYCNLYKIEKKEAHLIQINNLINLLLEKQAKGYSGVCWGYNFDWQARAFFQPKNTPTVVATSFITEALIEAYHITKRKDILETLKSVGLFITKDLNKTFDDKNNFTLSYSPLDHTQVFNAGLLGVKTLCLLYPIFKEEEYLAFSKKIVQYVVDKQQETGAWAYSNLPYHQWIDSFHTGYNLECLHTYQHISGDTSYQNEIDLGFDYYINNFFTADGKSKYYNNQTYPIDIHAPAQFIVTLYKLGKLQEYSNEVNRVLTWTITNMQDKKGYFYYQKRKFLSSKIPYMRWAQAWMFYAFSYYIKSNS</sequence>
<protein>
    <recommendedName>
        <fullName evidence="3">Delta-aminolevulinic acid dehydratase</fullName>
    </recommendedName>
</protein>
<reference evidence="1 2" key="1">
    <citation type="submission" date="2020-08" db="EMBL/GenBank/DDBJ databases">
        <title>Genomic Encyclopedia of Type Strains, Phase IV (KMG-IV): sequencing the most valuable type-strain genomes for metagenomic binning, comparative biology and taxonomic classification.</title>
        <authorList>
            <person name="Goeker M."/>
        </authorList>
    </citation>
    <scope>NUCLEOTIDE SEQUENCE [LARGE SCALE GENOMIC DNA]</scope>
    <source>
        <strain evidence="1 2">DSM 29568</strain>
    </source>
</reference>
<dbReference type="AlphaFoldDB" id="A0A840EMW5"/>
<comment type="caution">
    <text evidence="1">The sequence shown here is derived from an EMBL/GenBank/DDBJ whole genome shotgun (WGS) entry which is preliminary data.</text>
</comment>
<gene>
    <name evidence="1" type="ORF">GGR32_000685</name>
</gene>
<dbReference type="Gene3D" id="1.50.10.20">
    <property type="match status" value="1"/>
</dbReference>
<dbReference type="RefSeq" id="WP_183476461.1">
    <property type="nucleotide sequence ID" value="NZ_JACIFO010000002.1"/>
</dbReference>
<evidence type="ECO:0008006" key="3">
    <source>
        <dbReference type="Google" id="ProtNLM"/>
    </source>
</evidence>
<evidence type="ECO:0000313" key="2">
    <source>
        <dbReference type="Proteomes" id="UP000553034"/>
    </source>
</evidence>
<accession>A0A840EMW5</accession>
<dbReference type="Proteomes" id="UP000553034">
    <property type="component" value="Unassembled WGS sequence"/>
</dbReference>
<organism evidence="1 2">
    <name type="scientific">Mesonia hippocampi</name>
    <dbReference type="NCBI Taxonomy" id="1628250"/>
    <lineage>
        <taxon>Bacteria</taxon>
        <taxon>Pseudomonadati</taxon>
        <taxon>Bacteroidota</taxon>
        <taxon>Flavobacteriia</taxon>
        <taxon>Flavobacteriales</taxon>
        <taxon>Flavobacteriaceae</taxon>
        <taxon>Mesonia</taxon>
    </lineage>
</organism>
<dbReference type="SUPFAM" id="SSF48208">
    <property type="entry name" value="Six-hairpin glycosidases"/>
    <property type="match status" value="1"/>
</dbReference>
<keyword evidence="2" id="KW-1185">Reference proteome</keyword>